<accession>A0A8I1J158</accession>
<evidence type="ECO:0000256" key="1">
    <source>
        <dbReference type="ARBA" id="ARBA00022450"/>
    </source>
</evidence>
<keyword evidence="1" id="KW-0596">Phosphopantetheine</keyword>
<dbReference type="EMBL" id="JAEHFQ010000069">
    <property type="protein sequence ID" value="MBM0636425.1"/>
    <property type="molecule type" value="Genomic_DNA"/>
</dbReference>
<dbReference type="Pfam" id="PF00501">
    <property type="entry name" value="AMP-binding"/>
    <property type="match status" value="1"/>
</dbReference>
<dbReference type="PANTHER" id="PTHR44845:SF7">
    <property type="entry name" value="PLIPASTATIN SYNTHASE SUBUNIT D"/>
    <property type="match status" value="1"/>
</dbReference>
<dbReference type="RefSeq" id="WP_203056024.1">
    <property type="nucleotide sequence ID" value="NZ_JAEHFQ010000069.1"/>
</dbReference>
<dbReference type="AlphaFoldDB" id="A0A8I1J158"/>
<feature type="non-terminal residue" evidence="4">
    <location>
        <position position="1"/>
    </location>
</feature>
<feature type="non-terminal residue" evidence="4">
    <location>
        <position position="168"/>
    </location>
</feature>
<evidence type="ECO:0000256" key="2">
    <source>
        <dbReference type="ARBA" id="ARBA00022553"/>
    </source>
</evidence>
<keyword evidence="2" id="KW-0597">Phosphoprotein</keyword>
<gene>
    <name evidence="4" type="ORF">JDW19_25335</name>
</gene>
<proteinExistence type="predicted"/>
<evidence type="ECO:0000313" key="5">
    <source>
        <dbReference type="Proteomes" id="UP000650605"/>
    </source>
</evidence>
<name>A0A8I1J158_PAEPO</name>
<evidence type="ECO:0000259" key="3">
    <source>
        <dbReference type="Pfam" id="PF00501"/>
    </source>
</evidence>
<dbReference type="InterPro" id="IPR042099">
    <property type="entry name" value="ANL_N_sf"/>
</dbReference>
<dbReference type="Proteomes" id="UP000650605">
    <property type="component" value="Unassembled WGS sequence"/>
</dbReference>
<dbReference type="PANTHER" id="PTHR44845">
    <property type="entry name" value="CARRIER DOMAIN-CONTAINING PROTEIN"/>
    <property type="match status" value="1"/>
</dbReference>
<sequence>AAYRRDYRLNQFPVRLLQLASFSFDVFVGDIARTLYNGGTMVICPKDDRIDPSRLYGWIRDYQITVFESTPALIVPFMQHVYEQGLDMSSLELLITSSDSCSVTDYRVLQERFGADIRIMNSYGVTEAAIDSSFYDEELSKLPSSGNVPIGQAWLNARFYIVDSQLNP</sequence>
<dbReference type="SUPFAM" id="SSF56801">
    <property type="entry name" value="Acetyl-CoA synthetase-like"/>
    <property type="match status" value="1"/>
</dbReference>
<dbReference type="Gene3D" id="3.40.50.12780">
    <property type="entry name" value="N-terminal domain of ligase-like"/>
    <property type="match status" value="1"/>
</dbReference>
<organism evidence="4 5">
    <name type="scientific">Paenibacillus polymyxa</name>
    <name type="common">Bacillus polymyxa</name>
    <dbReference type="NCBI Taxonomy" id="1406"/>
    <lineage>
        <taxon>Bacteria</taxon>
        <taxon>Bacillati</taxon>
        <taxon>Bacillota</taxon>
        <taxon>Bacilli</taxon>
        <taxon>Bacillales</taxon>
        <taxon>Paenibacillaceae</taxon>
        <taxon>Paenibacillus</taxon>
    </lineage>
</organism>
<comment type="caution">
    <text evidence="4">The sequence shown here is derived from an EMBL/GenBank/DDBJ whole genome shotgun (WGS) entry which is preliminary data.</text>
</comment>
<feature type="domain" description="AMP-dependent synthetase/ligase" evidence="3">
    <location>
        <begin position="15"/>
        <end position="165"/>
    </location>
</feature>
<protein>
    <submittedName>
        <fullName evidence="4">AMP-binding protein</fullName>
    </submittedName>
</protein>
<dbReference type="InterPro" id="IPR000873">
    <property type="entry name" value="AMP-dep_synth/lig_dom"/>
</dbReference>
<evidence type="ECO:0000313" key="4">
    <source>
        <dbReference type="EMBL" id="MBM0636425.1"/>
    </source>
</evidence>
<reference evidence="4" key="1">
    <citation type="submission" date="2020-12" db="EMBL/GenBank/DDBJ databases">
        <title>Paenibacillus polymyxa LMG 27872: a double-edged sword.</title>
        <authorList>
            <person name="Langendries S."/>
            <person name="Garcia Mendez S."/>
            <person name="Beirinckx S."/>
            <person name="Viaene T."/>
            <person name="Baeyen S."/>
            <person name="Goeminne G."/>
            <person name="Willems A."/>
            <person name="Debode J."/>
            <person name="Goormachtig S."/>
        </authorList>
    </citation>
    <scope>NUCLEOTIDE SEQUENCE</scope>
    <source>
        <strain evidence="4">LMG 27872</strain>
    </source>
</reference>